<name>A1ALR9_PELPD</name>
<dbReference type="RefSeq" id="WP_011734602.1">
    <property type="nucleotide sequence ID" value="NC_008609.1"/>
</dbReference>
<dbReference type="Proteomes" id="UP000006732">
    <property type="component" value="Chromosome"/>
</dbReference>
<dbReference type="EMBL" id="CP000482">
    <property type="protein sequence ID" value="ABK98289.1"/>
    <property type="molecule type" value="Genomic_DNA"/>
</dbReference>
<dbReference type="STRING" id="338966.Ppro_0658"/>
<reference evidence="1 2" key="1">
    <citation type="submission" date="2006-10" db="EMBL/GenBank/DDBJ databases">
        <title>Complete sequence of chromosome of Pelobacter propionicus DSM 2379.</title>
        <authorList>
            <consortium name="US DOE Joint Genome Institute"/>
            <person name="Copeland A."/>
            <person name="Lucas S."/>
            <person name="Lapidus A."/>
            <person name="Barry K."/>
            <person name="Detter J.C."/>
            <person name="Glavina del Rio T."/>
            <person name="Hammon N."/>
            <person name="Israni S."/>
            <person name="Dalin E."/>
            <person name="Tice H."/>
            <person name="Pitluck S."/>
            <person name="Saunders E."/>
            <person name="Brettin T."/>
            <person name="Bruce D."/>
            <person name="Han C."/>
            <person name="Tapia R."/>
            <person name="Schmutz J."/>
            <person name="Larimer F."/>
            <person name="Land M."/>
            <person name="Hauser L."/>
            <person name="Kyrpides N."/>
            <person name="Kim E."/>
            <person name="Lovley D."/>
            <person name="Richardson P."/>
        </authorList>
    </citation>
    <scope>NUCLEOTIDE SEQUENCE [LARGE SCALE GENOMIC DNA]</scope>
    <source>
        <strain evidence="2">DSM 2379 / NBRC 103807 / OttBd1</strain>
    </source>
</reference>
<sequence>MSGKIRLKISSAVAALIRPDVGGEVKLQAVGTADGFSPPERVTLLFCLMRDSDSTVKVAASAAFAALSDELLLACVATPGIHPAILDTIARIHHARSAVAAALLECPELSPAAADFLSRNALVSPMPLEGGGEMAAGDAAADVAVGAASPEECMAEDEEGFLSKYQMLQRMGISEKIKMALTGDKEWRAILVNDSNKLVSGSVIKNPRISEAEILQFLKVGVQNDEIVRLICANKEWVKNCQIRKALVDCPKTPLPNALRFLMTLGEKDIAAYAKSKNISSVLSTQAKRIMLAKKK</sequence>
<accession>A1ALR9</accession>
<proteinExistence type="predicted"/>
<dbReference type="OrthoDB" id="5506355at2"/>
<organism evidence="1 2">
    <name type="scientific">Pelobacter propionicus (strain DSM 2379 / NBRC 103807 / OttBd1)</name>
    <dbReference type="NCBI Taxonomy" id="338966"/>
    <lineage>
        <taxon>Bacteria</taxon>
        <taxon>Pseudomonadati</taxon>
        <taxon>Thermodesulfobacteriota</taxon>
        <taxon>Desulfuromonadia</taxon>
        <taxon>Desulfuromonadales</taxon>
        <taxon>Desulfuromonadaceae</taxon>
        <taxon>Pelobacter</taxon>
    </lineage>
</organism>
<dbReference type="AlphaFoldDB" id="A1ALR9"/>
<gene>
    <name evidence="1" type="ordered locus">Ppro_0658</name>
</gene>
<evidence type="ECO:0000313" key="1">
    <source>
        <dbReference type="EMBL" id="ABK98289.1"/>
    </source>
</evidence>
<keyword evidence="2" id="KW-1185">Reference proteome</keyword>
<dbReference type="KEGG" id="ppd:Ppro_0658"/>
<dbReference type="eggNOG" id="ENOG5032SIJ">
    <property type="taxonomic scope" value="Bacteria"/>
</dbReference>
<evidence type="ECO:0000313" key="2">
    <source>
        <dbReference type="Proteomes" id="UP000006732"/>
    </source>
</evidence>
<protein>
    <submittedName>
        <fullName evidence="1">Uncharacterized protein</fullName>
    </submittedName>
</protein>
<dbReference type="HOGENOM" id="CLU_061334_0_0_7"/>